<accession>A0A382FGQ7</accession>
<protein>
    <submittedName>
        <fullName evidence="1">Uncharacterized protein</fullName>
    </submittedName>
</protein>
<name>A0A382FGQ7_9ZZZZ</name>
<organism evidence="1">
    <name type="scientific">marine metagenome</name>
    <dbReference type="NCBI Taxonomy" id="408172"/>
    <lineage>
        <taxon>unclassified sequences</taxon>
        <taxon>metagenomes</taxon>
        <taxon>ecological metagenomes</taxon>
    </lineage>
</organism>
<evidence type="ECO:0000313" key="1">
    <source>
        <dbReference type="EMBL" id="SVB61171.1"/>
    </source>
</evidence>
<proteinExistence type="predicted"/>
<dbReference type="EMBL" id="UINC01049416">
    <property type="protein sequence ID" value="SVB61171.1"/>
    <property type="molecule type" value="Genomic_DNA"/>
</dbReference>
<reference evidence="1" key="1">
    <citation type="submission" date="2018-05" db="EMBL/GenBank/DDBJ databases">
        <authorList>
            <person name="Lanie J.A."/>
            <person name="Ng W.-L."/>
            <person name="Kazmierczak K.M."/>
            <person name="Andrzejewski T.M."/>
            <person name="Davidsen T.M."/>
            <person name="Wayne K.J."/>
            <person name="Tettelin H."/>
            <person name="Glass J.I."/>
            <person name="Rusch D."/>
            <person name="Podicherti R."/>
            <person name="Tsui H.-C.T."/>
            <person name="Winkler M.E."/>
        </authorList>
    </citation>
    <scope>NUCLEOTIDE SEQUENCE</scope>
</reference>
<sequence>MNGEAENDIPFEAVESELAEKIEPVMDEHGSAEHMYTRTLGEL</sequence>
<gene>
    <name evidence="1" type="ORF">METZ01_LOCUS214025</name>
</gene>
<dbReference type="AlphaFoldDB" id="A0A382FGQ7"/>